<feature type="compositionally biased region" description="Low complexity" evidence="3">
    <location>
        <begin position="376"/>
        <end position="387"/>
    </location>
</feature>
<dbReference type="GO" id="GO:0055088">
    <property type="term" value="P:lipid homeostasis"/>
    <property type="evidence" value="ECO:0007669"/>
    <property type="project" value="TreeGrafter"/>
</dbReference>
<accession>A0A1X6NMF1</accession>
<organism evidence="5 6">
    <name type="scientific">Porphyra umbilicalis</name>
    <name type="common">Purple laver</name>
    <name type="synonym">Red alga</name>
    <dbReference type="NCBI Taxonomy" id="2786"/>
    <lineage>
        <taxon>Eukaryota</taxon>
        <taxon>Rhodophyta</taxon>
        <taxon>Bangiophyceae</taxon>
        <taxon>Bangiales</taxon>
        <taxon>Bangiaceae</taxon>
        <taxon>Porphyra</taxon>
    </lineage>
</organism>
<dbReference type="GO" id="GO:0005811">
    <property type="term" value="C:lipid droplet"/>
    <property type="evidence" value="ECO:0007669"/>
    <property type="project" value="TreeGrafter"/>
</dbReference>
<dbReference type="PANTHER" id="PTHR12406:SF7">
    <property type="entry name" value="PATATIN-LIKE PHOSPHOLIPASE DOMAIN-CONTAINING PROTEIN 4"/>
    <property type="match status" value="1"/>
</dbReference>
<evidence type="ECO:0000256" key="1">
    <source>
        <dbReference type="ARBA" id="ARBA00023098"/>
    </source>
</evidence>
<evidence type="ECO:0000256" key="3">
    <source>
        <dbReference type="SAM" id="MobiDB-lite"/>
    </source>
</evidence>
<evidence type="ECO:0000313" key="5">
    <source>
        <dbReference type="EMBL" id="OSX69767.1"/>
    </source>
</evidence>
<comment type="caution">
    <text evidence="2">Lacks conserved residue(s) required for the propagation of feature annotation.</text>
</comment>
<dbReference type="EMBL" id="KV919411">
    <property type="protein sequence ID" value="OSX69767.1"/>
    <property type="molecule type" value="Genomic_DNA"/>
</dbReference>
<dbReference type="GO" id="GO:0004806">
    <property type="term" value="F:triacylglycerol lipase activity"/>
    <property type="evidence" value="ECO:0007669"/>
    <property type="project" value="TreeGrafter"/>
</dbReference>
<dbReference type="GO" id="GO:0005737">
    <property type="term" value="C:cytoplasm"/>
    <property type="evidence" value="ECO:0007669"/>
    <property type="project" value="TreeGrafter"/>
</dbReference>
<reference evidence="5 6" key="1">
    <citation type="submission" date="2017-03" db="EMBL/GenBank/DDBJ databases">
        <title>WGS assembly of Porphyra umbilicalis.</title>
        <authorList>
            <person name="Brawley S.H."/>
            <person name="Blouin N.A."/>
            <person name="Ficko-Blean E."/>
            <person name="Wheeler G.L."/>
            <person name="Lohr M."/>
            <person name="Goodson H.V."/>
            <person name="Jenkins J.W."/>
            <person name="Blaby-Haas C.E."/>
            <person name="Helliwell K.E."/>
            <person name="Chan C."/>
            <person name="Marriage T."/>
            <person name="Bhattacharya D."/>
            <person name="Klein A.S."/>
            <person name="Badis Y."/>
            <person name="Brodie J."/>
            <person name="Cao Y."/>
            <person name="Collen J."/>
            <person name="Dittami S.M."/>
            <person name="Gachon C.M."/>
            <person name="Green B.R."/>
            <person name="Karpowicz S."/>
            <person name="Kim J.W."/>
            <person name="Kudahl U."/>
            <person name="Lin S."/>
            <person name="Michel G."/>
            <person name="Mittag M."/>
            <person name="Olson B.J."/>
            <person name="Pangilinan J."/>
            <person name="Peng Y."/>
            <person name="Qiu H."/>
            <person name="Shu S."/>
            <person name="Singer J.T."/>
            <person name="Smith A.G."/>
            <person name="Sprecher B.N."/>
            <person name="Wagner V."/>
            <person name="Wang W."/>
            <person name="Wang Z.-Y."/>
            <person name="Yan J."/>
            <person name="Yarish C."/>
            <person name="Zoeuner-Riek S."/>
            <person name="Zhuang Y."/>
            <person name="Zou Y."/>
            <person name="Lindquist E.A."/>
            <person name="Grimwood J."/>
            <person name="Barry K."/>
            <person name="Rokhsar D.S."/>
            <person name="Schmutz J."/>
            <person name="Stiller J.W."/>
            <person name="Grossman A.R."/>
            <person name="Prochnik S.E."/>
        </authorList>
    </citation>
    <scope>NUCLEOTIDE SEQUENCE [LARGE SCALE GENOMIC DNA]</scope>
    <source>
        <strain evidence="5">4086291</strain>
    </source>
</reference>
<sequence length="429" mass="41415">MAAAARPGGGGGGGSGGRAAAAAAAAAAATAAAATPPPRLLTGLVLLAAATAVHAVLTLLAPLVPLLLDAVGAAAAVAARRAVARRRAPPPHPPRRPRRLAWSRPAAAVATAAAVPPPGPDAVDGGACAGAAAAAPGGGGGGGSGDPPPPPPHLSAVSFCGCAWLLPYHVGAAAALDGARLLGPTTTYLGTSCGALLAAALAVGVDPAAVSAAIDAGSATVRGGVLGPAGRMSRLVRGALDGVLPADAAARATGRLGVAVSRVGATGVVPVVVTGWADRGELVDCLLASCFIPVYYEGVPRRRRGAVWVDGGVTNNLPVYGEMRPPGGGVDGGDTLTVSPFVGGGTVCPAPGAVPFVGAHRLFPNTGGGWRRSRRGGATTRGGWWPRCGRRRRPTRGGSAPGRGGGPSPRATLSGGNGGFVCAIVPSPC</sequence>
<feature type="domain" description="PNPLA" evidence="4">
    <location>
        <begin position="157"/>
        <end position="323"/>
    </location>
</feature>
<dbReference type="SUPFAM" id="SSF52151">
    <property type="entry name" value="FabD/lysophospholipase-like"/>
    <property type="match status" value="1"/>
</dbReference>
<feature type="active site" description="Nucleophile" evidence="2">
    <location>
        <position position="192"/>
    </location>
</feature>
<keyword evidence="2" id="KW-0442">Lipid degradation</keyword>
<evidence type="ECO:0000256" key="2">
    <source>
        <dbReference type="PROSITE-ProRule" id="PRU01161"/>
    </source>
</evidence>
<protein>
    <recommendedName>
        <fullName evidence="4">PNPLA domain-containing protein</fullName>
    </recommendedName>
</protein>
<dbReference type="OrthoDB" id="197155at2759"/>
<dbReference type="InterPro" id="IPR016035">
    <property type="entry name" value="Acyl_Trfase/lysoPLipase"/>
</dbReference>
<dbReference type="PROSITE" id="PS51635">
    <property type="entry name" value="PNPLA"/>
    <property type="match status" value="1"/>
</dbReference>
<keyword evidence="1 2" id="KW-0443">Lipid metabolism</keyword>
<feature type="active site" description="Proton acceptor" evidence="2">
    <location>
        <position position="310"/>
    </location>
</feature>
<evidence type="ECO:0000259" key="4">
    <source>
        <dbReference type="PROSITE" id="PS51635"/>
    </source>
</evidence>
<keyword evidence="6" id="KW-1185">Reference proteome</keyword>
<feature type="region of interest" description="Disordered" evidence="3">
    <location>
        <begin position="368"/>
        <end position="417"/>
    </location>
</feature>
<feature type="short sequence motif" description="GXSXG" evidence="2">
    <location>
        <begin position="190"/>
        <end position="194"/>
    </location>
</feature>
<dbReference type="Gene3D" id="3.40.1090.10">
    <property type="entry name" value="Cytosolic phospholipase A2 catalytic domain"/>
    <property type="match status" value="2"/>
</dbReference>
<name>A0A1X6NMF1_PORUM</name>
<keyword evidence="2" id="KW-0378">Hydrolase</keyword>
<dbReference type="GO" id="GO:0016020">
    <property type="term" value="C:membrane"/>
    <property type="evidence" value="ECO:0007669"/>
    <property type="project" value="TreeGrafter"/>
</dbReference>
<dbReference type="InterPro" id="IPR002641">
    <property type="entry name" value="PNPLA_dom"/>
</dbReference>
<evidence type="ECO:0000313" key="6">
    <source>
        <dbReference type="Proteomes" id="UP000218209"/>
    </source>
</evidence>
<gene>
    <name evidence="5" type="ORF">BU14_1180s0003</name>
</gene>
<proteinExistence type="predicted"/>
<dbReference type="InterPro" id="IPR033562">
    <property type="entry name" value="PLPL"/>
</dbReference>
<feature type="short sequence motif" description="DGA/G" evidence="2">
    <location>
        <begin position="310"/>
        <end position="312"/>
    </location>
</feature>
<dbReference type="Pfam" id="PF01734">
    <property type="entry name" value="Patatin"/>
    <property type="match status" value="1"/>
</dbReference>
<dbReference type="Proteomes" id="UP000218209">
    <property type="component" value="Unassembled WGS sequence"/>
</dbReference>
<dbReference type="PANTHER" id="PTHR12406">
    <property type="entry name" value="CALCIUM-INDEPENDENT PHOSPHOLIPASE A2 IPLA2 -RELATED"/>
    <property type="match status" value="1"/>
</dbReference>
<dbReference type="GO" id="GO:0019433">
    <property type="term" value="P:triglyceride catabolic process"/>
    <property type="evidence" value="ECO:0007669"/>
    <property type="project" value="TreeGrafter"/>
</dbReference>
<dbReference type="AlphaFoldDB" id="A0A1X6NMF1"/>